<feature type="chain" id="PRO_5045074005" description="Pilus assembly protein" evidence="1">
    <location>
        <begin position="18"/>
        <end position="151"/>
    </location>
</feature>
<keyword evidence="1" id="KW-0732">Signal</keyword>
<evidence type="ECO:0000313" key="2">
    <source>
        <dbReference type="EMBL" id="XAE52886.1"/>
    </source>
</evidence>
<accession>A0ABZ3DWN6</accession>
<reference evidence="2 3" key="1">
    <citation type="submission" date="2022-10" db="EMBL/GenBank/DDBJ databases">
        <title>Genomic of Burkholderia cepacia PN-1.</title>
        <authorList>
            <person name="Yang Y."/>
            <person name="Guan H."/>
            <person name="Huang J."/>
        </authorList>
    </citation>
    <scope>NUCLEOTIDE SEQUENCE [LARGE SCALE GENOMIC DNA]</scope>
    <source>
        <strain evidence="2 3">PN-1</strain>
    </source>
</reference>
<evidence type="ECO:0000256" key="1">
    <source>
        <dbReference type="SAM" id="SignalP"/>
    </source>
</evidence>
<dbReference type="RefSeq" id="WP_342706017.1">
    <property type="nucleotide sequence ID" value="NZ_CP109822.1"/>
</dbReference>
<organism evidence="2 3">
    <name type="scientific">Burkholderia arboris</name>
    <dbReference type="NCBI Taxonomy" id="488730"/>
    <lineage>
        <taxon>Bacteria</taxon>
        <taxon>Pseudomonadati</taxon>
        <taxon>Pseudomonadota</taxon>
        <taxon>Betaproteobacteria</taxon>
        <taxon>Burkholderiales</taxon>
        <taxon>Burkholderiaceae</taxon>
        <taxon>Burkholderia</taxon>
        <taxon>Burkholderia cepacia complex</taxon>
    </lineage>
</organism>
<evidence type="ECO:0008006" key="4">
    <source>
        <dbReference type="Google" id="ProtNLM"/>
    </source>
</evidence>
<dbReference type="Proteomes" id="UP001448498">
    <property type="component" value="Chromosome 3"/>
</dbReference>
<proteinExistence type="predicted"/>
<dbReference type="EMBL" id="CP109822">
    <property type="protein sequence ID" value="XAE52886.1"/>
    <property type="molecule type" value="Genomic_DNA"/>
</dbReference>
<dbReference type="Gene3D" id="2.60.40.10">
    <property type="entry name" value="Immunoglobulins"/>
    <property type="match status" value="1"/>
</dbReference>
<sequence length="151" mass="16413">MAMGMLAGLACAGSSVAAGVLKLSRVELTLEPGRPPGELYVENVGDTPLYLDVEQHLLTNPGEAPERRVPIAEVARPSLLVLPGRLSLAPGQRYRMVLKELSVPSRPQVWRVTFRPNERVRVEGGEREGAAPLFVKIGYGVVIYQRATGKE</sequence>
<protein>
    <recommendedName>
        <fullName evidence="4">Pilus assembly protein</fullName>
    </recommendedName>
</protein>
<evidence type="ECO:0000313" key="3">
    <source>
        <dbReference type="Proteomes" id="UP001448498"/>
    </source>
</evidence>
<keyword evidence="3" id="KW-1185">Reference proteome</keyword>
<name>A0ABZ3DWN6_9BURK</name>
<dbReference type="InterPro" id="IPR013783">
    <property type="entry name" value="Ig-like_fold"/>
</dbReference>
<gene>
    <name evidence="2" type="ORF">OHZ10_20080</name>
</gene>
<feature type="signal peptide" evidence="1">
    <location>
        <begin position="1"/>
        <end position="17"/>
    </location>
</feature>